<keyword evidence="1" id="KW-0812">Transmembrane</keyword>
<sequence length="262" mass="28633">MNFIYKKYGRNTLGGILISILLALIIIVVLIVIFFFSYLPRATNHGETITVPNIEGMQINQLDDFLGSKDLRFEVNDSSYSSEHPPLAVLKQYPHAGAKVKEGRKIFISVNRINPPTVPVPNLVDGSVVNAKAVLQSNELKLGRIVEVPGPFNVVQEMKYKGTHIEPNVRVPKGSVIDLVVMSGHGSSSFDVTDLVGQEFEDAKFYILGANLNLDVELVGDTVGTTPVVLKQKPEGLEKVKVGDIVTVWIGKAGTEPPEDDD</sequence>
<feature type="domain" description="PASTA" evidence="2">
    <location>
        <begin position="114"/>
        <end position="183"/>
    </location>
</feature>
<dbReference type="SMART" id="SM00740">
    <property type="entry name" value="PASTA"/>
    <property type="match status" value="3"/>
</dbReference>
<dbReference type="PROSITE" id="PS51178">
    <property type="entry name" value="PASTA"/>
    <property type="match status" value="3"/>
</dbReference>
<dbReference type="InterPro" id="IPR005543">
    <property type="entry name" value="PASTA_dom"/>
</dbReference>
<protein>
    <submittedName>
        <fullName evidence="3">PASTA domain-containing protein</fullName>
    </submittedName>
</protein>
<dbReference type="Gene3D" id="3.30.10.20">
    <property type="match status" value="3"/>
</dbReference>
<dbReference type="RefSeq" id="WP_254087692.1">
    <property type="nucleotide sequence ID" value="NZ_JAHESE010000051.1"/>
</dbReference>
<feature type="domain" description="PASTA" evidence="2">
    <location>
        <begin position="186"/>
        <end position="252"/>
    </location>
</feature>
<dbReference type="Proteomes" id="UP001319080">
    <property type="component" value="Unassembled WGS sequence"/>
</dbReference>
<dbReference type="AlphaFoldDB" id="A0AAP2GTD5"/>
<keyword evidence="1" id="KW-1133">Transmembrane helix</keyword>
<accession>A0AAP2GTD5</accession>
<feature type="transmembrane region" description="Helical" evidence="1">
    <location>
        <begin position="12"/>
        <end position="39"/>
    </location>
</feature>
<evidence type="ECO:0000259" key="2">
    <source>
        <dbReference type="PROSITE" id="PS51178"/>
    </source>
</evidence>
<evidence type="ECO:0000313" key="4">
    <source>
        <dbReference type="Proteomes" id="UP001319080"/>
    </source>
</evidence>
<evidence type="ECO:0000313" key="3">
    <source>
        <dbReference type="EMBL" id="MBT1712124.1"/>
    </source>
</evidence>
<comment type="caution">
    <text evidence="3">The sequence shown here is derived from an EMBL/GenBank/DDBJ whole genome shotgun (WGS) entry which is preliminary data.</text>
</comment>
<dbReference type="EMBL" id="JAHESE010000051">
    <property type="protein sequence ID" value="MBT1712124.1"/>
    <property type="molecule type" value="Genomic_DNA"/>
</dbReference>
<reference evidence="3 4" key="1">
    <citation type="submission" date="2021-05" db="EMBL/GenBank/DDBJ databases">
        <title>A Polyphasic approach of four new species of the genus Ohtaekwangia: Ohtaekwangia histidinii sp. nov., Ohtaekwangia cretensis sp. nov., Ohtaekwangia indiensis sp. nov., Ohtaekwangia reichenbachii sp. nov. from diverse environment.</title>
        <authorList>
            <person name="Octaviana S."/>
        </authorList>
    </citation>
    <scope>NUCLEOTIDE SEQUENCE [LARGE SCALE GENOMIC DNA]</scope>
    <source>
        <strain evidence="3 4">PWU5</strain>
    </source>
</reference>
<feature type="domain" description="PASTA" evidence="2">
    <location>
        <begin position="46"/>
        <end position="112"/>
    </location>
</feature>
<keyword evidence="1" id="KW-0472">Membrane</keyword>
<proteinExistence type="predicted"/>
<organism evidence="3 4">
    <name type="scientific">Dawidia cretensis</name>
    <dbReference type="NCBI Taxonomy" id="2782350"/>
    <lineage>
        <taxon>Bacteria</taxon>
        <taxon>Pseudomonadati</taxon>
        <taxon>Bacteroidota</taxon>
        <taxon>Cytophagia</taxon>
        <taxon>Cytophagales</taxon>
        <taxon>Chryseotaleaceae</taxon>
        <taxon>Dawidia</taxon>
    </lineage>
</organism>
<dbReference type="CDD" id="cd06577">
    <property type="entry name" value="PASTA_pknB"/>
    <property type="match status" value="3"/>
</dbReference>
<dbReference type="Pfam" id="PF03793">
    <property type="entry name" value="PASTA"/>
    <property type="match status" value="2"/>
</dbReference>
<name>A0AAP2GTD5_9BACT</name>
<evidence type="ECO:0000256" key="1">
    <source>
        <dbReference type="SAM" id="Phobius"/>
    </source>
</evidence>
<gene>
    <name evidence="3" type="ORF">KK062_28035</name>
</gene>
<keyword evidence="4" id="KW-1185">Reference proteome</keyword>